<reference evidence="13" key="1">
    <citation type="submission" date="2021-01" db="EMBL/GenBank/DDBJ databases">
        <authorList>
            <person name="Corre E."/>
            <person name="Pelletier E."/>
            <person name="Niang G."/>
            <person name="Scheremetjew M."/>
            <person name="Finn R."/>
            <person name="Kale V."/>
            <person name="Holt S."/>
            <person name="Cochrane G."/>
            <person name="Meng A."/>
            <person name="Brown T."/>
            <person name="Cohen L."/>
        </authorList>
    </citation>
    <scope>NUCLEOTIDE SEQUENCE</scope>
    <source>
        <strain evidence="13">CCMP1320</strain>
    </source>
</reference>
<organism evidence="13">
    <name type="scientific">Dunaliella tertiolecta</name>
    <name type="common">Green alga</name>
    <dbReference type="NCBI Taxonomy" id="3047"/>
    <lineage>
        <taxon>Eukaryota</taxon>
        <taxon>Viridiplantae</taxon>
        <taxon>Chlorophyta</taxon>
        <taxon>core chlorophytes</taxon>
        <taxon>Chlorophyceae</taxon>
        <taxon>CS clade</taxon>
        <taxon>Chlamydomonadales</taxon>
        <taxon>Dunaliellaceae</taxon>
        <taxon>Dunaliella</taxon>
    </lineage>
</organism>
<keyword evidence="7" id="KW-0319">Glycerol metabolism</keyword>
<dbReference type="FunFam" id="3.30.420.40:FF:000086">
    <property type="entry name" value="Glycerol kinase"/>
    <property type="match status" value="1"/>
</dbReference>
<evidence type="ECO:0000256" key="6">
    <source>
        <dbReference type="ARBA" id="ARBA00022777"/>
    </source>
</evidence>
<evidence type="ECO:0000259" key="12">
    <source>
        <dbReference type="Pfam" id="PF02782"/>
    </source>
</evidence>
<sequence>MTDIVAAIDSGTQSTRAYLFDTSMQPVASHQAAFTQKHPHPGWCEQDPMDIWLTVKECLANALKEAEARIGPVTIRALGLATQRETTIVWSKVTGLPLCNAIVWLDSRTSEICNRMEEELGGKDYFRPVTGLPINNYFSAFKFKWMYENCEAVRDAVDQDQAYFGTLDSWLIYQLTGGLNGGIHVTDVTNAARTMLMDLDTCQWHEPFLPLFDIPASCLPRIVSNAEVYGYVAGMYGALKGIPISGCLGDQMAAVLGHRLTAGMAKNTYGTGCFMLLNTGPKRIRSRHGLLTTVCYKLGADTPPCYALEGAVAVAGLGVSWLTKNLGILDSFMQAEELALTVPDTGGVYFVPAFSGLLAPHWDDSARGVILGLTGFSNKAHIVRAMLEAICFQSREVLDSMRQDADIEGMHLLRVDGGATKSDLLMQVQADLLQTLVVRPNFQETTVLGAALAAGLGAGVWSSELVFASSSYNNKEFKPAITDEEADKRFARWSKAVTRCLDLADLSLDEA</sequence>
<accession>A0A7S3VPC6</accession>
<gene>
    <name evidence="13" type="ORF">DTER00134_LOCUS14232</name>
</gene>
<dbReference type="InterPro" id="IPR018484">
    <property type="entry name" value="FGGY_N"/>
</dbReference>
<dbReference type="EC" id="2.7.1.30" evidence="3"/>
<dbReference type="InterPro" id="IPR018483">
    <property type="entry name" value="Carb_kinase_FGGY_CS"/>
</dbReference>
<feature type="domain" description="Carbohydrate kinase FGGY N-terminal" evidence="11">
    <location>
        <begin position="5"/>
        <end position="257"/>
    </location>
</feature>
<keyword evidence="5" id="KW-0547">Nucleotide-binding</keyword>
<evidence type="ECO:0000256" key="3">
    <source>
        <dbReference type="ARBA" id="ARBA00012099"/>
    </source>
</evidence>
<comment type="similarity">
    <text evidence="2 10">Belongs to the FGGY kinase family.</text>
</comment>
<dbReference type="PANTHER" id="PTHR10196:SF69">
    <property type="entry name" value="GLYCEROL KINASE"/>
    <property type="match status" value="1"/>
</dbReference>
<evidence type="ECO:0000256" key="5">
    <source>
        <dbReference type="ARBA" id="ARBA00022741"/>
    </source>
</evidence>
<evidence type="ECO:0000256" key="1">
    <source>
        <dbReference type="ARBA" id="ARBA00005190"/>
    </source>
</evidence>
<dbReference type="Gene3D" id="3.30.420.40">
    <property type="match status" value="2"/>
</dbReference>
<dbReference type="UniPathway" id="UPA00618">
    <property type="reaction ID" value="UER00672"/>
</dbReference>
<keyword evidence="4 10" id="KW-0808">Transferase</keyword>
<dbReference type="InterPro" id="IPR042018">
    <property type="entry name" value="GK1-3_metazoan-type"/>
</dbReference>
<keyword evidence="8" id="KW-0067">ATP-binding</keyword>
<dbReference type="AlphaFoldDB" id="A0A7S3VPC6"/>
<evidence type="ECO:0000256" key="7">
    <source>
        <dbReference type="ARBA" id="ARBA00022798"/>
    </source>
</evidence>
<dbReference type="PIRSF" id="PIRSF000538">
    <property type="entry name" value="GlpK"/>
    <property type="match status" value="1"/>
</dbReference>
<dbReference type="GO" id="GO:0019563">
    <property type="term" value="P:glycerol catabolic process"/>
    <property type="evidence" value="ECO:0007669"/>
    <property type="project" value="UniProtKB-UniPathway"/>
</dbReference>
<dbReference type="GO" id="GO:0004370">
    <property type="term" value="F:glycerol kinase activity"/>
    <property type="evidence" value="ECO:0007669"/>
    <property type="project" value="UniProtKB-EC"/>
</dbReference>
<name>A0A7S3VPC6_DUNTE</name>
<dbReference type="GO" id="GO:0005524">
    <property type="term" value="F:ATP binding"/>
    <property type="evidence" value="ECO:0007669"/>
    <property type="project" value="UniProtKB-KW"/>
</dbReference>
<dbReference type="GO" id="GO:0006641">
    <property type="term" value="P:triglyceride metabolic process"/>
    <property type="evidence" value="ECO:0007669"/>
    <property type="project" value="TreeGrafter"/>
</dbReference>
<feature type="domain" description="Carbohydrate kinase FGGY C-terminal" evidence="12">
    <location>
        <begin position="266"/>
        <end position="456"/>
    </location>
</feature>
<dbReference type="Pfam" id="PF02782">
    <property type="entry name" value="FGGY_C"/>
    <property type="match status" value="1"/>
</dbReference>
<evidence type="ECO:0000256" key="8">
    <source>
        <dbReference type="ARBA" id="ARBA00022840"/>
    </source>
</evidence>
<dbReference type="InterPro" id="IPR000577">
    <property type="entry name" value="Carb_kinase_FGGY"/>
</dbReference>
<evidence type="ECO:0000256" key="2">
    <source>
        <dbReference type="ARBA" id="ARBA00009156"/>
    </source>
</evidence>
<evidence type="ECO:0000259" key="11">
    <source>
        <dbReference type="Pfam" id="PF00370"/>
    </source>
</evidence>
<dbReference type="InterPro" id="IPR018485">
    <property type="entry name" value="FGGY_C"/>
</dbReference>
<protein>
    <recommendedName>
        <fullName evidence="3">glycerol kinase</fullName>
        <ecNumber evidence="3">2.7.1.30</ecNumber>
    </recommendedName>
    <alternativeName>
        <fullName evidence="9">ATP:glycerol 3-phosphotransferase</fullName>
    </alternativeName>
</protein>
<dbReference type="InterPro" id="IPR043129">
    <property type="entry name" value="ATPase_NBD"/>
</dbReference>
<keyword evidence="6 10" id="KW-0418">Kinase</keyword>
<evidence type="ECO:0000256" key="9">
    <source>
        <dbReference type="ARBA" id="ARBA00043149"/>
    </source>
</evidence>
<dbReference type="PROSITE" id="PS00445">
    <property type="entry name" value="FGGY_KINASES_2"/>
    <property type="match status" value="1"/>
</dbReference>
<dbReference type="PROSITE" id="PS00933">
    <property type="entry name" value="FGGY_KINASES_1"/>
    <property type="match status" value="1"/>
</dbReference>
<dbReference type="PANTHER" id="PTHR10196">
    <property type="entry name" value="SUGAR KINASE"/>
    <property type="match status" value="1"/>
</dbReference>
<comment type="pathway">
    <text evidence="1">Polyol metabolism; glycerol degradation via glycerol kinase pathway; sn-glycerol 3-phosphate from glycerol: step 1/1.</text>
</comment>
<dbReference type="EMBL" id="HBIP01023750">
    <property type="protein sequence ID" value="CAE0499159.1"/>
    <property type="molecule type" value="Transcribed_RNA"/>
</dbReference>
<dbReference type="FunFam" id="3.30.420.40:FF:000108">
    <property type="entry name" value="Glycerol kinase, glycosomal"/>
    <property type="match status" value="1"/>
</dbReference>
<dbReference type="InterPro" id="IPR005999">
    <property type="entry name" value="Glycerol_kin"/>
</dbReference>
<dbReference type="Pfam" id="PF00370">
    <property type="entry name" value="FGGY_N"/>
    <property type="match status" value="1"/>
</dbReference>
<dbReference type="GO" id="GO:0005739">
    <property type="term" value="C:mitochondrion"/>
    <property type="evidence" value="ECO:0007669"/>
    <property type="project" value="TreeGrafter"/>
</dbReference>
<dbReference type="GO" id="GO:0046167">
    <property type="term" value="P:glycerol-3-phosphate biosynthetic process"/>
    <property type="evidence" value="ECO:0007669"/>
    <property type="project" value="TreeGrafter"/>
</dbReference>
<evidence type="ECO:0000256" key="10">
    <source>
        <dbReference type="RuleBase" id="RU003733"/>
    </source>
</evidence>
<dbReference type="SUPFAM" id="SSF53067">
    <property type="entry name" value="Actin-like ATPase domain"/>
    <property type="match status" value="2"/>
</dbReference>
<evidence type="ECO:0000256" key="4">
    <source>
        <dbReference type="ARBA" id="ARBA00022679"/>
    </source>
</evidence>
<dbReference type="NCBIfam" id="TIGR01311">
    <property type="entry name" value="glycerol_kin"/>
    <property type="match status" value="1"/>
</dbReference>
<dbReference type="CDD" id="cd07792">
    <property type="entry name" value="ASKHA_NBD_FGGY_GK1-3-like"/>
    <property type="match status" value="1"/>
</dbReference>
<evidence type="ECO:0000313" key="13">
    <source>
        <dbReference type="EMBL" id="CAE0499159.1"/>
    </source>
</evidence>
<proteinExistence type="inferred from homology"/>
<dbReference type="NCBIfam" id="NF000756">
    <property type="entry name" value="PRK00047.1"/>
    <property type="match status" value="1"/>
</dbReference>